<proteinExistence type="predicted"/>
<gene>
    <name evidence="2" type="ORF">RDI58_007749</name>
</gene>
<protein>
    <recommendedName>
        <fullName evidence="1">RNase H type-1 domain-containing protein</fullName>
    </recommendedName>
</protein>
<dbReference type="PANTHER" id="PTHR47723:SF19">
    <property type="entry name" value="POLYNUCLEOTIDYL TRANSFERASE, RIBONUCLEASE H-LIKE SUPERFAMILY PROTEIN"/>
    <property type="match status" value="1"/>
</dbReference>
<evidence type="ECO:0000259" key="1">
    <source>
        <dbReference type="Pfam" id="PF13456"/>
    </source>
</evidence>
<dbReference type="Pfam" id="PF13456">
    <property type="entry name" value="RVT_3"/>
    <property type="match status" value="1"/>
</dbReference>
<dbReference type="Proteomes" id="UP001371456">
    <property type="component" value="Unassembled WGS sequence"/>
</dbReference>
<reference evidence="2 3" key="1">
    <citation type="submission" date="2024-02" db="EMBL/GenBank/DDBJ databases">
        <title>de novo genome assembly of Solanum bulbocastanum strain 11H21.</title>
        <authorList>
            <person name="Hosaka A.J."/>
        </authorList>
    </citation>
    <scope>NUCLEOTIDE SEQUENCE [LARGE SCALE GENOMIC DNA]</scope>
    <source>
        <tissue evidence="2">Young leaves</tissue>
    </source>
</reference>
<evidence type="ECO:0000313" key="2">
    <source>
        <dbReference type="EMBL" id="KAK6794296.1"/>
    </source>
</evidence>
<dbReference type="InterPro" id="IPR002156">
    <property type="entry name" value="RNaseH_domain"/>
</dbReference>
<name>A0AAN8TZD5_SOLBU</name>
<comment type="caution">
    <text evidence="2">The sequence shown here is derived from an EMBL/GenBank/DDBJ whole genome shotgun (WGS) entry which is preliminary data.</text>
</comment>
<dbReference type="GO" id="GO:0004523">
    <property type="term" value="F:RNA-DNA hybrid ribonuclease activity"/>
    <property type="evidence" value="ECO:0007669"/>
    <property type="project" value="InterPro"/>
</dbReference>
<dbReference type="InterPro" id="IPR053151">
    <property type="entry name" value="RNase_H-like"/>
</dbReference>
<feature type="domain" description="RNase H type-1" evidence="1">
    <location>
        <begin position="11"/>
        <end position="84"/>
    </location>
</feature>
<dbReference type="Gene3D" id="3.30.420.10">
    <property type="entry name" value="Ribonuclease H-like superfamily/Ribonuclease H"/>
    <property type="match status" value="1"/>
</dbReference>
<dbReference type="PANTHER" id="PTHR47723">
    <property type="entry name" value="OS05G0353850 PROTEIN"/>
    <property type="match status" value="1"/>
</dbReference>
<dbReference type="GO" id="GO:0003676">
    <property type="term" value="F:nucleic acid binding"/>
    <property type="evidence" value="ECO:0007669"/>
    <property type="project" value="InterPro"/>
</dbReference>
<organism evidence="2 3">
    <name type="scientific">Solanum bulbocastanum</name>
    <name type="common">Wild potato</name>
    <dbReference type="NCBI Taxonomy" id="147425"/>
    <lineage>
        <taxon>Eukaryota</taxon>
        <taxon>Viridiplantae</taxon>
        <taxon>Streptophyta</taxon>
        <taxon>Embryophyta</taxon>
        <taxon>Tracheophyta</taxon>
        <taxon>Spermatophyta</taxon>
        <taxon>Magnoliopsida</taxon>
        <taxon>eudicotyledons</taxon>
        <taxon>Gunneridae</taxon>
        <taxon>Pentapetalae</taxon>
        <taxon>asterids</taxon>
        <taxon>lamiids</taxon>
        <taxon>Solanales</taxon>
        <taxon>Solanaceae</taxon>
        <taxon>Solanoideae</taxon>
        <taxon>Solaneae</taxon>
        <taxon>Solanum</taxon>
    </lineage>
</organism>
<evidence type="ECO:0000313" key="3">
    <source>
        <dbReference type="Proteomes" id="UP001371456"/>
    </source>
</evidence>
<dbReference type="InterPro" id="IPR036397">
    <property type="entry name" value="RNaseH_sf"/>
</dbReference>
<keyword evidence="3" id="KW-1185">Reference proteome</keyword>
<accession>A0AAN8TZD5</accession>
<sequence length="87" mass="9545">MHEISHSTQIFNNGNGKAALGGALRDDQGDLIINYSVPIQCNSHNLAEAQGVWFRPNKCVQDGFSNFIVELDSLLVNNMLREGKANS</sequence>
<dbReference type="EMBL" id="JBANQN010000003">
    <property type="protein sequence ID" value="KAK6794296.1"/>
    <property type="molecule type" value="Genomic_DNA"/>
</dbReference>
<dbReference type="AlphaFoldDB" id="A0AAN8TZD5"/>